<evidence type="ECO:0000313" key="3">
    <source>
        <dbReference type="Proteomes" id="UP000016629"/>
    </source>
</evidence>
<evidence type="ECO:0000256" key="1">
    <source>
        <dbReference type="SAM" id="MobiDB-lite"/>
    </source>
</evidence>
<reference evidence="2 3" key="2">
    <citation type="journal article" name="FEMS Microbiol. Lett.">
        <title>Lactobacillus fermentum 3872 genome sequencing reveals plasmid and chromosomal genes potentially involved in a probiotic activity.</title>
        <authorList>
            <person name="Lehri B."/>
            <person name="Seddon A.M."/>
            <person name="Karlyshev A.V."/>
        </authorList>
    </citation>
    <scope>NUCLEOTIDE SEQUENCE [LARGE SCALE GENOMIC DNA]</scope>
    <source>
        <strain evidence="2 3">3872</strain>
    </source>
</reference>
<dbReference type="EMBL" id="CP011536">
    <property type="protein sequence ID" value="AKM51354.1"/>
    <property type="molecule type" value="Genomic_DNA"/>
</dbReference>
<protein>
    <submittedName>
        <fullName evidence="2">Uncharacterized protein</fullName>
    </submittedName>
</protein>
<dbReference type="AlphaFoldDB" id="A0A806TD26"/>
<accession>A0A806TD26</accession>
<feature type="compositionally biased region" description="Basic and acidic residues" evidence="1">
    <location>
        <begin position="9"/>
        <end position="20"/>
    </location>
</feature>
<sequence>MTAGMGLDRPPRELDEEGQKRPNKPIFDAQELAEQYHDWAKDQISFKNTEEDGIQVQLPVYDADVHENYHLYIDLIGADQYQIVDTGWLKDEFSDAGYTNN</sequence>
<organism evidence="2 3">
    <name type="scientific">Limosilactobacillus fermentum 3872</name>
    <dbReference type="NCBI Taxonomy" id="1381124"/>
    <lineage>
        <taxon>Bacteria</taxon>
        <taxon>Bacillati</taxon>
        <taxon>Bacillota</taxon>
        <taxon>Bacilli</taxon>
        <taxon>Lactobacillales</taxon>
        <taxon>Lactobacillaceae</taxon>
        <taxon>Limosilactobacillus</taxon>
    </lineage>
</organism>
<reference evidence="2 3" key="1">
    <citation type="journal article" date="2013" name="Genome Announc.">
        <title>Draft Genome Sequence of Lactobacillus fermentum Strain 3872.</title>
        <authorList>
            <person name="Karlyshev A.V."/>
            <person name="Raju K."/>
            <person name="Abramov V.M."/>
        </authorList>
    </citation>
    <scope>NUCLEOTIDE SEQUENCE [LARGE SCALE GENOMIC DNA]</scope>
    <source>
        <strain evidence="2 3">3872</strain>
    </source>
</reference>
<feature type="region of interest" description="Disordered" evidence="1">
    <location>
        <begin position="1"/>
        <end position="24"/>
    </location>
</feature>
<proteinExistence type="predicted"/>
<name>A0A806TD26_LIMFE</name>
<gene>
    <name evidence="2" type="ORF">N573_006455</name>
</gene>
<dbReference type="Proteomes" id="UP000016629">
    <property type="component" value="Chromosome"/>
</dbReference>
<evidence type="ECO:0000313" key="2">
    <source>
        <dbReference type="EMBL" id="AKM51354.1"/>
    </source>
</evidence>